<evidence type="ECO:0000313" key="4">
    <source>
        <dbReference type="Proteomes" id="UP001558613"/>
    </source>
</evidence>
<accession>A0ABR3NQV4</accession>
<keyword evidence="2" id="KW-1133">Transmembrane helix</keyword>
<protein>
    <submittedName>
        <fullName evidence="3">Uncharacterized protein</fullName>
    </submittedName>
</protein>
<evidence type="ECO:0000256" key="1">
    <source>
        <dbReference type="SAM" id="MobiDB-lite"/>
    </source>
</evidence>
<proteinExistence type="predicted"/>
<keyword evidence="2" id="KW-0472">Membrane</keyword>
<gene>
    <name evidence="3" type="ORF">QQF64_026093</name>
</gene>
<comment type="caution">
    <text evidence="3">The sequence shown here is derived from an EMBL/GenBank/DDBJ whole genome shotgun (WGS) entry which is preliminary data.</text>
</comment>
<feature type="non-terminal residue" evidence="3">
    <location>
        <position position="1"/>
    </location>
</feature>
<sequence length="180" mass="19706">ISGVDDDHVFISSGENEMMHLFICMFFMSLHHPHRLRSVQAALCLSPAGDKLKISDSRYQISAPGHCIFTLTTTLLNEDDNREWRCEVTQGDQVKTSVTYTVKISATKSPETSKDQVSSSPLVISVSAAAFAVFLLVVFCLIWRKRAGNKIGTGGSSEQTDDVTYSEVSSSGKKPVKSLT</sequence>
<evidence type="ECO:0000313" key="3">
    <source>
        <dbReference type="EMBL" id="KAL1279420.1"/>
    </source>
</evidence>
<reference evidence="3 4" key="1">
    <citation type="submission" date="2023-09" db="EMBL/GenBank/DDBJ databases">
        <authorList>
            <person name="Wang M."/>
        </authorList>
    </citation>
    <scope>NUCLEOTIDE SEQUENCE [LARGE SCALE GENOMIC DNA]</scope>
    <source>
        <strain evidence="3">GT-2023</strain>
        <tissue evidence="3">Liver</tissue>
    </source>
</reference>
<feature type="compositionally biased region" description="Polar residues" evidence="1">
    <location>
        <begin position="156"/>
        <end position="172"/>
    </location>
</feature>
<feature type="region of interest" description="Disordered" evidence="1">
    <location>
        <begin position="152"/>
        <end position="180"/>
    </location>
</feature>
<evidence type="ECO:0000256" key="2">
    <source>
        <dbReference type="SAM" id="Phobius"/>
    </source>
</evidence>
<keyword evidence="2" id="KW-0812">Transmembrane</keyword>
<dbReference type="PANTHER" id="PTHR11422:SF5">
    <property type="entry name" value="DIVERSE IMMUNOGLOBULIN DOMAIN-CONTAINING PROTEIN 1.1 ISOFORM X1-RELATED"/>
    <property type="match status" value="1"/>
</dbReference>
<dbReference type="PANTHER" id="PTHR11422">
    <property type="entry name" value="T-CELL SURFACE GLYCOPROTEIN CD4"/>
    <property type="match status" value="1"/>
</dbReference>
<dbReference type="Proteomes" id="UP001558613">
    <property type="component" value="Unassembled WGS sequence"/>
</dbReference>
<feature type="transmembrane region" description="Helical" evidence="2">
    <location>
        <begin position="122"/>
        <end position="143"/>
    </location>
</feature>
<dbReference type="EMBL" id="JAYMGO010000003">
    <property type="protein sequence ID" value="KAL1279420.1"/>
    <property type="molecule type" value="Genomic_DNA"/>
</dbReference>
<organism evidence="3 4">
    <name type="scientific">Cirrhinus molitorella</name>
    <name type="common">mud carp</name>
    <dbReference type="NCBI Taxonomy" id="172907"/>
    <lineage>
        <taxon>Eukaryota</taxon>
        <taxon>Metazoa</taxon>
        <taxon>Chordata</taxon>
        <taxon>Craniata</taxon>
        <taxon>Vertebrata</taxon>
        <taxon>Euteleostomi</taxon>
        <taxon>Actinopterygii</taxon>
        <taxon>Neopterygii</taxon>
        <taxon>Teleostei</taxon>
        <taxon>Ostariophysi</taxon>
        <taxon>Cypriniformes</taxon>
        <taxon>Cyprinidae</taxon>
        <taxon>Labeoninae</taxon>
        <taxon>Labeonini</taxon>
        <taxon>Cirrhinus</taxon>
    </lineage>
</organism>
<name>A0ABR3NQV4_9TELE</name>
<feature type="non-terminal residue" evidence="3">
    <location>
        <position position="180"/>
    </location>
</feature>
<keyword evidence="4" id="KW-1185">Reference proteome</keyword>